<name>A0AAD8YCJ0_9STRA</name>
<protein>
    <submittedName>
        <fullName evidence="2">Uncharacterized protein</fullName>
    </submittedName>
</protein>
<comment type="caution">
    <text evidence="2">The sequence shown here is derived from an EMBL/GenBank/DDBJ whole genome shotgun (WGS) entry which is preliminary data.</text>
</comment>
<reference evidence="2" key="1">
    <citation type="submission" date="2023-06" db="EMBL/GenBank/DDBJ databases">
        <title>Survivors Of The Sea: Transcriptome response of Skeletonema marinoi to long-term dormancy.</title>
        <authorList>
            <person name="Pinder M.I.M."/>
            <person name="Kourtchenko O."/>
            <person name="Robertson E.K."/>
            <person name="Larsson T."/>
            <person name="Maumus F."/>
            <person name="Osuna-Cruz C.M."/>
            <person name="Vancaester E."/>
            <person name="Stenow R."/>
            <person name="Vandepoele K."/>
            <person name="Ploug H."/>
            <person name="Bruchert V."/>
            <person name="Godhe A."/>
            <person name="Topel M."/>
        </authorList>
    </citation>
    <scope>NUCLEOTIDE SEQUENCE</scope>
    <source>
        <strain evidence="2">R05AC</strain>
    </source>
</reference>
<evidence type="ECO:0000313" key="3">
    <source>
        <dbReference type="Proteomes" id="UP001224775"/>
    </source>
</evidence>
<organism evidence="2 3">
    <name type="scientific">Skeletonema marinoi</name>
    <dbReference type="NCBI Taxonomy" id="267567"/>
    <lineage>
        <taxon>Eukaryota</taxon>
        <taxon>Sar</taxon>
        <taxon>Stramenopiles</taxon>
        <taxon>Ochrophyta</taxon>
        <taxon>Bacillariophyta</taxon>
        <taxon>Coscinodiscophyceae</taxon>
        <taxon>Thalassiosirophycidae</taxon>
        <taxon>Thalassiosirales</taxon>
        <taxon>Skeletonemataceae</taxon>
        <taxon>Skeletonema</taxon>
        <taxon>Skeletonema marinoi-dohrnii complex</taxon>
    </lineage>
</organism>
<gene>
    <name evidence="2" type="ORF">QTG54_005335</name>
</gene>
<keyword evidence="1" id="KW-0732">Signal</keyword>
<dbReference type="AlphaFoldDB" id="A0AAD8YCJ0"/>
<dbReference type="PANTHER" id="PTHR34044:SF3">
    <property type="entry name" value="KETOPANTOATE REDUCTASE N-TERMINAL DOMAIN-CONTAINING PROTEIN"/>
    <property type="match status" value="1"/>
</dbReference>
<dbReference type="Proteomes" id="UP001224775">
    <property type="component" value="Unassembled WGS sequence"/>
</dbReference>
<evidence type="ECO:0000256" key="1">
    <source>
        <dbReference type="SAM" id="SignalP"/>
    </source>
</evidence>
<feature type="signal peptide" evidence="1">
    <location>
        <begin position="1"/>
        <end position="22"/>
    </location>
</feature>
<keyword evidence="3" id="KW-1185">Reference proteome</keyword>
<sequence>MMRPGHIRLLLLLFYAAISSNAWLTTTHHSGLQRSRNSEISAHIQDERYPRGEVIGSSGKIGSFILNSINSPVVPIVEESNNHQYPQCQPAAATPRGVSPGCLSPGNTPLYACIPSSAIRTVWEATVPHRRKDLVFLCNCIPSRHLNFDSSIDFTICILHFGVSHASVDDKGTASSLQPLPILNTSPQSPPTVVYGRHATTLAEVLKRDGISVEIASSAQHLQIVAAKKLAWSSLFWLLCHDSNEPMTVKEVWECKSKQIHELVEEMLPALNRLASEPWTKYDDTELPKTSTKLSRLVRCKKLSTTLCLLHVNERWKNYS</sequence>
<proteinExistence type="predicted"/>
<accession>A0AAD8YCJ0</accession>
<feature type="chain" id="PRO_5042176429" evidence="1">
    <location>
        <begin position="23"/>
        <end position="320"/>
    </location>
</feature>
<evidence type="ECO:0000313" key="2">
    <source>
        <dbReference type="EMBL" id="KAK1743738.1"/>
    </source>
</evidence>
<dbReference type="EMBL" id="JATAAI010000008">
    <property type="protein sequence ID" value="KAK1743738.1"/>
    <property type="molecule type" value="Genomic_DNA"/>
</dbReference>
<dbReference type="PANTHER" id="PTHR34044">
    <property type="entry name" value="NUCLEAR PROTEIN"/>
    <property type="match status" value="1"/>
</dbReference>